<evidence type="ECO:0000259" key="1">
    <source>
        <dbReference type="Pfam" id="PF07075"/>
    </source>
</evidence>
<evidence type="ECO:0000259" key="2">
    <source>
        <dbReference type="Pfam" id="PF20732"/>
    </source>
</evidence>
<organism evidence="3 4">
    <name type="scientific">Formosa agariphila (strain DSM 15362 / KCTC 12365 / LMG 23005 / KMM 3901 / M-2Alg 35-1)</name>
    <dbReference type="NCBI Taxonomy" id="1347342"/>
    <lineage>
        <taxon>Bacteria</taxon>
        <taxon>Pseudomonadati</taxon>
        <taxon>Bacteroidota</taxon>
        <taxon>Flavobacteriia</taxon>
        <taxon>Flavobacteriales</taxon>
        <taxon>Flavobacteriaceae</taxon>
        <taxon>Formosa</taxon>
    </lineage>
</organism>
<evidence type="ECO:0000313" key="3">
    <source>
        <dbReference type="EMBL" id="CDF79689.1"/>
    </source>
</evidence>
<keyword evidence="4" id="KW-1185">Reference proteome</keyword>
<dbReference type="GO" id="GO:0033922">
    <property type="term" value="F:peptidoglycan beta-N-acetylmuramidase activity"/>
    <property type="evidence" value="ECO:0007669"/>
    <property type="project" value="InterPro"/>
</dbReference>
<dbReference type="Gene3D" id="3.90.1150.140">
    <property type="match status" value="1"/>
</dbReference>
<dbReference type="Pfam" id="PF07075">
    <property type="entry name" value="NamZ_N"/>
    <property type="match status" value="1"/>
</dbReference>
<dbReference type="Gene3D" id="3.40.50.12170">
    <property type="entry name" value="Uncharacterised protein PF07075, DUF1343"/>
    <property type="match status" value="1"/>
</dbReference>
<dbReference type="HOGENOM" id="CLU_2600920_0_0_10"/>
<name>T2KNX4_FORAG</name>
<dbReference type="InterPro" id="IPR008302">
    <property type="entry name" value="NamZ"/>
</dbReference>
<dbReference type="Pfam" id="PF20732">
    <property type="entry name" value="NamZ_C"/>
    <property type="match status" value="1"/>
</dbReference>
<gene>
    <name evidence="3" type="ORF">BN863_19770</name>
</gene>
<protein>
    <submittedName>
        <fullName evidence="3">'alternate gene yzbB</fullName>
    </submittedName>
</protein>
<evidence type="ECO:0000313" key="4">
    <source>
        <dbReference type="Proteomes" id="UP000016160"/>
    </source>
</evidence>
<dbReference type="eggNOG" id="COG3876">
    <property type="taxonomic scope" value="Bacteria"/>
</dbReference>
<dbReference type="AlphaFoldDB" id="T2KNX4"/>
<dbReference type="STRING" id="1347342.BN863_19770"/>
<sequence>MKIFSLIILIITCLSCNGNSEQINRAVTKVKMTALEDKEELISVGANQTDVYLPLLKGKKVGVTANQTSVIFKGDNQSQIHLVDSLMLLNIDVKKVFAPEHGFRGRADAGEHIVDGVDAATGLPIVSLYGTNSKPSKENLKDIDIMIFDIQDVGVRFYTYISTLHYIMEACAELNIPVVVLDRPNPNGHYVDGPILEAELKSFVGMHPVPVVYGMTIGEYAKMINGEKWLNNEVQCDLTVVLLNGYTHDSEYALPIKPSPNLPNAVSVNLYPSLCFFEGTIVSCGRGTEMQFQVFGAPTLPNSPFDFSFTPRPNFGSKTPKYNGELCYGMDLMNEEKYNVINLDWLMAAYNSSLDKASFFNPFFSKLAGTKRLQKEIENGLSASAIKEIWQLGLDEFKERRVKYLLYK</sequence>
<proteinExistence type="predicted"/>
<dbReference type="InterPro" id="IPR048502">
    <property type="entry name" value="NamZ_N"/>
</dbReference>
<feature type="domain" description="Peptidoglycan beta-N-acetylmuramidase NamZ C-terminal" evidence="2">
    <location>
        <begin position="270"/>
        <end position="407"/>
    </location>
</feature>
<dbReference type="PATRIC" id="fig|1347342.6.peg.1980"/>
<dbReference type="PIRSF" id="PIRSF016719">
    <property type="entry name" value="UCP016719"/>
    <property type="match status" value="1"/>
</dbReference>
<dbReference type="EMBL" id="HG315671">
    <property type="protein sequence ID" value="CDF79689.1"/>
    <property type="molecule type" value="Genomic_DNA"/>
</dbReference>
<dbReference type="PANTHER" id="PTHR42915:SF1">
    <property type="entry name" value="PEPTIDOGLYCAN BETA-N-ACETYLMURAMIDASE NAMZ"/>
    <property type="match status" value="1"/>
</dbReference>
<accession>T2KNX4</accession>
<feature type="domain" description="Peptidoglycan beta-N-acetylmuramidase NamZ N-terminal" evidence="1">
    <location>
        <begin position="61"/>
        <end position="264"/>
    </location>
</feature>
<dbReference type="Proteomes" id="UP000016160">
    <property type="component" value="Chromosome"/>
</dbReference>
<reference evidence="3 4" key="1">
    <citation type="journal article" date="2013" name="Appl. Environ. Microbiol.">
        <title>The genome of the alga-associated marine flavobacterium Formosa agariphila KMM 3901T reveals a broad potential for degradation of algal polysaccharides.</title>
        <authorList>
            <person name="Mann A.J."/>
            <person name="Hahnke R.L."/>
            <person name="Huang S."/>
            <person name="Werner J."/>
            <person name="Xing P."/>
            <person name="Barbeyron T."/>
            <person name="Huettel B."/>
            <person name="Stueber K."/>
            <person name="Reinhardt R."/>
            <person name="Harder J."/>
            <person name="Gloeckner F.O."/>
            <person name="Amann R.I."/>
            <person name="Teeling H."/>
        </authorList>
    </citation>
    <scope>NUCLEOTIDE SEQUENCE [LARGE SCALE GENOMIC DNA]</scope>
    <source>
        <strain evidence="4">DSM 15362 / KCTC 12365 / LMG 23005 / KMM 3901</strain>
    </source>
</reference>
<dbReference type="PANTHER" id="PTHR42915">
    <property type="entry name" value="HYPOTHETICAL 460 KDA PROTEIN IN FEUA-SIGW INTERGENIC REGION [PRECURSOR]"/>
    <property type="match status" value="1"/>
</dbReference>
<dbReference type="InterPro" id="IPR048503">
    <property type="entry name" value="NamZ_C"/>
</dbReference>